<evidence type="ECO:0000259" key="3">
    <source>
        <dbReference type="Pfam" id="PF13490"/>
    </source>
</evidence>
<dbReference type="Pfam" id="PF13490">
    <property type="entry name" value="zf-HC2"/>
    <property type="match status" value="1"/>
</dbReference>
<proteinExistence type="predicted"/>
<gene>
    <name evidence="4" type="ORF">H9830_09560</name>
</gene>
<organism evidence="4 5">
    <name type="scientific">Candidatus Agrococcus pullicola</name>
    <dbReference type="NCBI Taxonomy" id="2838429"/>
    <lineage>
        <taxon>Bacteria</taxon>
        <taxon>Bacillati</taxon>
        <taxon>Actinomycetota</taxon>
        <taxon>Actinomycetes</taxon>
        <taxon>Micrococcales</taxon>
        <taxon>Microbacteriaceae</taxon>
        <taxon>Agrococcus</taxon>
    </lineage>
</organism>
<protein>
    <submittedName>
        <fullName evidence="4">Zf-HC2 domain-containing protein</fullName>
    </submittedName>
</protein>
<dbReference type="InterPro" id="IPR027383">
    <property type="entry name" value="Znf_put"/>
</dbReference>
<reference evidence="4" key="2">
    <citation type="submission" date="2021-04" db="EMBL/GenBank/DDBJ databases">
        <authorList>
            <person name="Gilroy R."/>
        </authorList>
    </citation>
    <scope>NUCLEOTIDE SEQUENCE</scope>
    <source>
        <strain evidence="4">ChiGjej1B1-98</strain>
    </source>
</reference>
<name>A0A9D1YVC8_9MICO</name>
<reference evidence="4" key="1">
    <citation type="journal article" date="2021" name="PeerJ">
        <title>Extensive microbial diversity within the chicken gut microbiome revealed by metagenomics and culture.</title>
        <authorList>
            <person name="Gilroy R."/>
            <person name="Ravi A."/>
            <person name="Getino M."/>
            <person name="Pursley I."/>
            <person name="Horton D.L."/>
            <person name="Alikhan N.F."/>
            <person name="Baker D."/>
            <person name="Gharbi K."/>
            <person name="Hall N."/>
            <person name="Watson M."/>
            <person name="Adriaenssens E.M."/>
            <person name="Foster-Nyarko E."/>
            <person name="Jarju S."/>
            <person name="Secka A."/>
            <person name="Antonio M."/>
            <person name="Oren A."/>
            <person name="Chaudhuri R.R."/>
            <person name="La Ragione R."/>
            <person name="Hildebrand F."/>
            <person name="Pallen M.J."/>
        </authorList>
    </citation>
    <scope>NUCLEOTIDE SEQUENCE</scope>
    <source>
        <strain evidence="4">ChiGjej1B1-98</strain>
    </source>
</reference>
<keyword evidence="2" id="KW-0804">Transcription</keyword>
<evidence type="ECO:0000256" key="2">
    <source>
        <dbReference type="ARBA" id="ARBA00023163"/>
    </source>
</evidence>
<evidence type="ECO:0000313" key="5">
    <source>
        <dbReference type="Proteomes" id="UP000824005"/>
    </source>
</evidence>
<evidence type="ECO:0000313" key="4">
    <source>
        <dbReference type="EMBL" id="HIY66509.1"/>
    </source>
</evidence>
<sequence length="88" mass="9751">MIGEAQETPDKACEKARRELEEYMHGELCAEDASDIRAHLDGCQECRDEHTVGVTLSSALKDACKEAAPEQLRDRILDAIREAQAGHN</sequence>
<dbReference type="EMBL" id="DXDC01000292">
    <property type="protein sequence ID" value="HIY66509.1"/>
    <property type="molecule type" value="Genomic_DNA"/>
</dbReference>
<dbReference type="Gene3D" id="1.10.10.1320">
    <property type="entry name" value="Anti-sigma factor, zinc-finger domain"/>
    <property type="match status" value="1"/>
</dbReference>
<feature type="domain" description="Putative zinc-finger" evidence="3">
    <location>
        <begin position="13"/>
        <end position="47"/>
    </location>
</feature>
<dbReference type="Proteomes" id="UP000824005">
    <property type="component" value="Unassembled WGS sequence"/>
</dbReference>
<keyword evidence="1" id="KW-0805">Transcription regulation</keyword>
<evidence type="ECO:0000256" key="1">
    <source>
        <dbReference type="ARBA" id="ARBA00023015"/>
    </source>
</evidence>
<dbReference type="InterPro" id="IPR041916">
    <property type="entry name" value="Anti_sigma_zinc_sf"/>
</dbReference>
<dbReference type="AlphaFoldDB" id="A0A9D1YVC8"/>
<comment type="caution">
    <text evidence="4">The sequence shown here is derived from an EMBL/GenBank/DDBJ whole genome shotgun (WGS) entry which is preliminary data.</text>
</comment>
<accession>A0A9D1YVC8</accession>